<protein>
    <submittedName>
        <fullName evidence="8">Putative methyl-accepting chemotaxis protein</fullName>
    </submittedName>
</protein>
<dbReference type="PANTHER" id="PTHR43531:SF11">
    <property type="entry name" value="METHYL-ACCEPTING CHEMOTAXIS PROTEIN 3"/>
    <property type="match status" value="1"/>
</dbReference>
<dbReference type="AlphaFoldDB" id="A0A0A1WAN5"/>
<dbReference type="SUPFAM" id="SSF158472">
    <property type="entry name" value="HAMP domain-like"/>
    <property type="match status" value="1"/>
</dbReference>
<dbReference type="SUPFAM" id="SSF58104">
    <property type="entry name" value="Methyl-accepting chemotaxis protein (MCP) signaling domain"/>
    <property type="match status" value="1"/>
</dbReference>
<dbReference type="Gene3D" id="6.10.340.10">
    <property type="match status" value="1"/>
</dbReference>
<dbReference type="InterPro" id="IPR004089">
    <property type="entry name" value="MCPsignal_dom"/>
</dbReference>
<keyword evidence="4" id="KW-0807">Transducer</keyword>
<dbReference type="CDD" id="cd06225">
    <property type="entry name" value="HAMP"/>
    <property type="match status" value="1"/>
</dbReference>
<dbReference type="SMART" id="SM00304">
    <property type="entry name" value="HAMP"/>
    <property type="match status" value="2"/>
</dbReference>
<dbReference type="InterPro" id="IPR051310">
    <property type="entry name" value="MCP_chemotaxis"/>
</dbReference>
<dbReference type="PROSITE" id="PS50885">
    <property type="entry name" value="HAMP"/>
    <property type="match status" value="2"/>
</dbReference>
<dbReference type="PRINTS" id="PR00260">
    <property type="entry name" value="CHEMTRNSDUCR"/>
</dbReference>
<evidence type="ECO:0000256" key="1">
    <source>
        <dbReference type="ARBA" id="ARBA00004370"/>
    </source>
</evidence>
<evidence type="ECO:0000256" key="2">
    <source>
        <dbReference type="ARBA" id="ARBA00022500"/>
    </source>
</evidence>
<dbReference type="PANTHER" id="PTHR43531">
    <property type="entry name" value="PROTEIN ICFG"/>
    <property type="match status" value="1"/>
</dbReference>
<evidence type="ECO:0000256" key="4">
    <source>
        <dbReference type="PROSITE-ProRule" id="PRU00284"/>
    </source>
</evidence>
<evidence type="ECO:0000259" key="6">
    <source>
        <dbReference type="PROSITE" id="PS50111"/>
    </source>
</evidence>
<comment type="subcellular location">
    <subcellularLocation>
        <location evidence="1">Membrane</location>
    </subcellularLocation>
</comment>
<feature type="domain" description="Methyl-accepting transducer" evidence="6">
    <location>
        <begin position="321"/>
        <end position="550"/>
    </location>
</feature>
<dbReference type="PROSITE" id="PS50111">
    <property type="entry name" value="CHEMOTAXIS_TRANSDUC_2"/>
    <property type="match status" value="1"/>
</dbReference>
<comment type="caution">
    <text evidence="8">The sequence shown here is derived from an EMBL/GenBank/DDBJ whole genome shotgun (WGS) entry which is preliminary data.</text>
</comment>
<dbReference type="InterPro" id="IPR004090">
    <property type="entry name" value="Chemotax_Me-accpt_rcpt"/>
</dbReference>
<name>A0A0A1WAN5_9SPHN</name>
<dbReference type="GO" id="GO:0007165">
    <property type="term" value="P:signal transduction"/>
    <property type="evidence" value="ECO:0007669"/>
    <property type="project" value="UniProtKB-KW"/>
</dbReference>
<dbReference type="GO" id="GO:0004888">
    <property type="term" value="F:transmembrane signaling receptor activity"/>
    <property type="evidence" value="ECO:0007669"/>
    <property type="project" value="InterPro"/>
</dbReference>
<dbReference type="GO" id="GO:0005886">
    <property type="term" value="C:plasma membrane"/>
    <property type="evidence" value="ECO:0007669"/>
    <property type="project" value="TreeGrafter"/>
</dbReference>
<keyword evidence="2" id="KW-0145">Chemotaxis</keyword>
<evidence type="ECO:0000313" key="9">
    <source>
        <dbReference type="Proteomes" id="UP000032305"/>
    </source>
</evidence>
<dbReference type="eggNOG" id="COG0840">
    <property type="taxonomic scope" value="Bacteria"/>
</dbReference>
<dbReference type="Pfam" id="PF00015">
    <property type="entry name" value="MCPsignal"/>
    <property type="match status" value="1"/>
</dbReference>
<dbReference type="GO" id="GO:0006935">
    <property type="term" value="P:chemotaxis"/>
    <property type="evidence" value="ECO:0007669"/>
    <property type="project" value="UniProtKB-KW"/>
</dbReference>
<dbReference type="FunFam" id="1.10.287.950:FF:000001">
    <property type="entry name" value="Methyl-accepting chemotaxis sensory transducer"/>
    <property type="match status" value="1"/>
</dbReference>
<dbReference type="EMBL" id="BBPI01000070">
    <property type="protein sequence ID" value="GAM02004.1"/>
    <property type="molecule type" value="Genomic_DNA"/>
</dbReference>
<feature type="domain" description="HAMP" evidence="7">
    <location>
        <begin position="207"/>
        <end position="260"/>
    </location>
</feature>
<dbReference type="Gene3D" id="1.10.287.950">
    <property type="entry name" value="Methyl-accepting chemotaxis protein"/>
    <property type="match status" value="1"/>
</dbReference>
<feature type="transmembrane region" description="Helical" evidence="5">
    <location>
        <begin position="184"/>
        <end position="206"/>
    </location>
</feature>
<evidence type="ECO:0000259" key="7">
    <source>
        <dbReference type="PROSITE" id="PS50885"/>
    </source>
</evidence>
<dbReference type="InterPro" id="IPR003660">
    <property type="entry name" value="HAMP_dom"/>
</dbReference>
<dbReference type="SMART" id="SM00283">
    <property type="entry name" value="MA"/>
    <property type="match status" value="1"/>
</dbReference>
<accession>A0A0A1WAN5</accession>
<evidence type="ECO:0000313" key="8">
    <source>
        <dbReference type="EMBL" id="GAM02004.1"/>
    </source>
</evidence>
<dbReference type="OrthoDB" id="5292010at2"/>
<proteinExistence type="inferred from homology"/>
<keyword evidence="5" id="KW-1133">Transmembrane helix</keyword>
<keyword evidence="5" id="KW-0472">Membrane</keyword>
<dbReference type="Pfam" id="PF00672">
    <property type="entry name" value="HAMP"/>
    <property type="match status" value="1"/>
</dbReference>
<gene>
    <name evidence="8" type="ORF">SP5_070_00870</name>
</gene>
<dbReference type="Proteomes" id="UP000032305">
    <property type="component" value="Unassembled WGS sequence"/>
</dbReference>
<organism evidence="8 9">
    <name type="scientific">Sphingomonas parapaucimobilis NBRC 15100</name>
    <dbReference type="NCBI Taxonomy" id="1219049"/>
    <lineage>
        <taxon>Bacteria</taxon>
        <taxon>Pseudomonadati</taxon>
        <taxon>Pseudomonadota</taxon>
        <taxon>Alphaproteobacteria</taxon>
        <taxon>Sphingomonadales</taxon>
        <taxon>Sphingomonadaceae</taxon>
        <taxon>Sphingomonas</taxon>
    </lineage>
</organism>
<sequence>MFIKSVAARLIAPVLVSMLLLAILSAVTLQTEGRVARANQDAAHAEAVMLRLAELRSLSRSLQRDALNLVIESDPAERQVIQGKFDTRLGKFTDQLDALRSDAARYAITPAYFTSQARVRHELAQVGSLADTGDRAAGLSHFRQRVRPAERLASRIADTRIDALTGEVKALHVRADTVAEQGRWILIGATVLLAIAGLATGLYIALRTVVRPLHELRQAMGLLAEGQTGRAIPHAEREDEVGEMARSMVAFRDQLARAEAEKTAQTGLIVASIGQGLSALAKGDLTARIDATLDEPFARLKSDFNAAMAALHATMARVVGAAGGVRAGAMDIRQASDDLSQRTEQQAASLEETAAAMDEITATVRHAATGATDAAHALEQTRADARDGGAVVVRARAAMVDIQRASSEIEEIIGVIDGIAFQTNLLALNAGVEAARAGEAGRGFAVVASEVRALAQRSADAAQDVKQRVLASASGVQNGVALVGETGVALEKINEGMGRLGTLMTGIADDANRQAKGLGEVNSSLSQMDMVTQQNAAMVEQATAAARSLADEAEQLSQAVERFVLDMSPTPLRVVESAKERVVPIPVRRAANEDWSAF</sequence>
<reference evidence="8 9" key="1">
    <citation type="submission" date="2014-11" db="EMBL/GenBank/DDBJ databases">
        <title>Whole genome shotgun sequence of Sphingomonas parapaucimobilis NBRC 15100.</title>
        <authorList>
            <person name="Katano-Makiyama Y."/>
            <person name="Hosoyama A."/>
            <person name="Hashimoto M."/>
            <person name="Hosoyama Y."/>
            <person name="Noguchi M."/>
            <person name="Numata M."/>
            <person name="Tsuchikane K."/>
            <person name="Hirakata S."/>
            <person name="Uohara A."/>
            <person name="Shimodaira J."/>
            <person name="Ohji S."/>
            <person name="Ichikawa N."/>
            <person name="Kimura A."/>
            <person name="Yamazoe A."/>
            <person name="Fujita N."/>
        </authorList>
    </citation>
    <scope>NUCLEOTIDE SEQUENCE [LARGE SCALE GENOMIC DNA]</scope>
    <source>
        <strain evidence="8 9">NBRC 15100</strain>
    </source>
</reference>
<keyword evidence="5" id="KW-0812">Transmembrane</keyword>
<comment type="similarity">
    <text evidence="3">Belongs to the methyl-accepting chemotaxis (MCP) protein family.</text>
</comment>
<dbReference type="CDD" id="cd11386">
    <property type="entry name" value="MCP_signal"/>
    <property type="match status" value="1"/>
</dbReference>
<evidence type="ECO:0000256" key="3">
    <source>
        <dbReference type="ARBA" id="ARBA00029447"/>
    </source>
</evidence>
<evidence type="ECO:0000256" key="5">
    <source>
        <dbReference type="SAM" id="Phobius"/>
    </source>
</evidence>
<keyword evidence="9" id="KW-1185">Reference proteome</keyword>
<dbReference type="RefSeq" id="WP_084220690.1">
    <property type="nucleotide sequence ID" value="NZ_BBPI01000070.1"/>
</dbReference>
<feature type="domain" description="HAMP" evidence="7">
    <location>
        <begin position="270"/>
        <end position="316"/>
    </location>
</feature>